<dbReference type="PANTHER" id="PTHR42847">
    <property type="entry name" value="ALKANESULFONATE MONOOXYGENASE"/>
    <property type="match status" value="1"/>
</dbReference>
<dbReference type="InterPro" id="IPR050172">
    <property type="entry name" value="SsuD_RutA_monooxygenase"/>
</dbReference>
<dbReference type="AlphaFoldDB" id="A0AAD7KAD7"/>
<evidence type="ECO:0000313" key="2">
    <source>
        <dbReference type="Proteomes" id="UP001215598"/>
    </source>
</evidence>
<dbReference type="GO" id="GO:0046306">
    <property type="term" value="P:alkanesulfonate catabolic process"/>
    <property type="evidence" value="ECO:0007669"/>
    <property type="project" value="TreeGrafter"/>
</dbReference>
<dbReference type="Proteomes" id="UP001215598">
    <property type="component" value="Unassembled WGS sequence"/>
</dbReference>
<organism evidence="1 2">
    <name type="scientific">Mycena metata</name>
    <dbReference type="NCBI Taxonomy" id="1033252"/>
    <lineage>
        <taxon>Eukaryota</taxon>
        <taxon>Fungi</taxon>
        <taxon>Dikarya</taxon>
        <taxon>Basidiomycota</taxon>
        <taxon>Agaricomycotina</taxon>
        <taxon>Agaricomycetes</taxon>
        <taxon>Agaricomycetidae</taxon>
        <taxon>Agaricales</taxon>
        <taxon>Marasmiineae</taxon>
        <taxon>Mycenaceae</taxon>
        <taxon>Mycena</taxon>
    </lineage>
</organism>
<keyword evidence="2" id="KW-1185">Reference proteome</keyword>
<dbReference type="Gene3D" id="3.90.180.10">
    <property type="entry name" value="Medium-chain alcohol dehydrogenases, catalytic domain"/>
    <property type="match status" value="1"/>
</dbReference>
<sequence length="330" mass="36949">MASFNLRTHVNGRDFAGVVVTPPRKPSRIRRGDVIFGPSTGYRDVRKAAYQEYVVSTDYDVARVPATLQVNVAATIGVALIGPCWYLTTNDNSVSKLVDSRFLYPPACQAGGPARYFVADVAKNAKWLINSGADMLRTPCCLDPGMNPAAVASKSLASTTMPTDALCVNIVSGWFKTEFTSIGQWWLDHAERFRRSRAAIHYIYSLKPKPLNRPGRPHPENFQGGNSIDTRENAGAVRSSRFRARPTWTRVKVSANRLRTTRDKTGMWANSKLEDFVQYNGDFKIKLIGTKSSPAVEILLMAFLHYEEEIQQFRDKVIPLVRQFGEKREG</sequence>
<protein>
    <submittedName>
        <fullName evidence="1">Uncharacterized protein</fullName>
    </submittedName>
</protein>
<accession>A0AAD7KAD7</accession>
<reference evidence="1" key="1">
    <citation type="submission" date="2023-03" db="EMBL/GenBank/DDBJ databases">
        <title>Massive genome expansion in bonnet fungi (Mycena s.s.) driven by repeated elements and novel gene families across ecological guilds.</title>
        <authorList>
            <consortium name="Lawrence Berkeley National Laboratory"/>
            <person name="Harder C.B."/>
            <person name="Miyauchi S."/>
            <person name="Viragh M."/>
            <person name="Kuo A."/>
            <person name="Thoen E."/>
            <person name="Andreopoulos B."/>
            <person name="Lu D."/>
            <person name="Skrede I."/>
            <person name="Drula E."/>
            <person name="Henrissat B."/>
            <person name="Morin E."/>
            <person name="Kohler A."/>
            <person name="Barry K."/>
            <person name="LaButti K."/>
            <person name="Morin E."/>
            <person name="Salamov A."/>
            <person name="Lipzen A."/>
            <person name="Mereny Z."/>
            <person name="Hegedus B."/>
            <person name="Baldrian P."/>
            <person name="Stursova M."/>
            <person name="Weitz H."/>
            <person name="Taylor A."/>
            <person name="Grigoriev I.V."/>
            <person name="Nagy L.G."/>
            <person name="Martin F."/>
            <person name="Kauserud H."/>
        </authorList>
    </citation>
    <scope>NUCLEOTIDE SEQUENCE</scope>
    <source>
        <strain evidence="1">CBHHK182m</strain>
    </source>
</reference>
<name>A0AAD7KAD7_9AGAR</name>
<evidence type="ECO:0000313" key="1">
    <source>
        <dbReference type="EMBL" id="KAJ7781464.1"/>
    </source>
</evidence>
<comment type="caution">
    <text evidence="1">The sequence shown here is derived from an EMBL/GenBank/DDBJ whole genome shotgun (WGS) entry which is preliminary data.</text>
</comment>
<dbReference type="GO" id="GO:0008726">
    <property type="term" value="F:alkanesulfonate monooxygenase activity"/>
    <property type="evidence" value="ECO:0007669"/>
    <property type="project" value="TreeGrafter"/>
</dbReference>
<dbReference type="EMBL" id="JARKIB010000004">
    <property type="protein sequence ID" value="KAJ7781464.1"/>
    <property type="molecule type" value="Genomic_DNA"/>
</dbReference>
<dbReference type="PANTHER" id="PTHR42847:SF4">
    <property type="entry name" value="ALKANESULFONATE MONOOXYGENASE-RELATED"/>
    <property type="match status" value="1"/>
</dbReference>
<dbReference type="InterPro" id="IPR011032">
    <property type="entry name" value="GroES-like_sf"/>
</dbReference>
<dbReference type="SUPFAM" id="SSF51679">
    <property type="entry name" value="Bacterial luciferase-like"/>
    <property type="match status" value="1"/>
</dbReference>
<gene>
    <name evidence="1" type="ORF">B0H16DRAFT_1447898</name>
</gene>
<dbReference type="InterPro" id="IPR036661">
    <property type="entry name" value="Luciferase-like_sf"/>
</dbReference>
<dbReference type="SUPFAM" id="SSF50129">
    <property type="entry name" value="GroES-like"/>
    <property type="match status" value="1"/>
</dbReference>
<proteinExistence type="predicted"/>